<name>A0A1H1XVT7_9ACTN</name>
<dbReference type="STRING" id="113562.SAMN04489716_2609"/>
<evidence type="ECO:0000259" key="1">
    <source>
        <dbReference type="Pfam" id="PF26571"/>
    </source>
</evidence>
<dbReference type="Pfam" id="PF26571">
    <property type="entry name" value="VldE"/>
    <property type="match status" value="1"/>
</dbReference>
<reference evidence="2 3" key="1">
    <citation type="submission" date="2016-10" db="EMBL/GenBank/DDBJ databases">
        <authorList>
            <person name="de Groot N.N."/>
        </authorList>
    </citation>
    <scope>NUCLEOTIDE SEQUENCE [LARGE SCALE GENOMIC DNA]</scope>
    <source>
        <strain evidence="2 3">DSM 43941</strain>
    </source>
</reference>
<protein>
    <recommendedName>
        <fullName evidence="1">ARB-07466-like C-terminal domain-containing protein</fullName>
    </recommendedName>
</protein>
<dbReference type="RefSeq" id="WP_231954468.1">
    <property type="nucleotide sequence ID" value="NZ_BOMJ01000105.1"/>
</dbReference>
<evidence type="ECO:0000313" key="3">
    <source>
        <dbReference type="Proteomes" id="UP000198688"/>
    </source>
</evidence>
<feature type="domain" description="ARB-07466-like C-terminal" evidence="1">
    <location>
        <begin position="223"/>
        <end position="317"/>
    </location>
</feature>
<accession>A0A1H1XVT7</accession>
<sequence length="352" mass="37778">MTKAILGIVTIVILACLGLPMLLLSAVMGGGSGACTVATTPSTDTSGQPADTTKWDTNQINIAVTIIEVGVTKGVGSWGQTIALAVAMQESGLRNLPYLGADNDHDSIGVFQQRPSQGWGTPEQLADPAYQAGKFYDKLKTITGWQTMPLTEAAQAVQVSAYPDAYAKWTNDAIALVDQYGAGEIGLDCSAMPFGSAEPAPRNPDGSWPEETCSIIPDPTTGTGCLTPRTLHLVQQTTAAGWPKPSCYRVDDHGEHPKGRACDFMMTSGGEATGAQKARGDAMAAWAVANADRLGIKYVIWFRMIWTPEQRWHAYDNPYGSDDPSGWHTNHVHISMYYSDKIAYALICSICR</sequence>
<gene>
    <name evidence="2" type="ORF">SAMN04489716_2609</name>
</gene>
<keyword evidence="3" id="KW-1185">Reference proteome</keyword>
<dbReference type="EMBL" id="LT629758">
    <property type="protein sequence ID" value="SDT13347.1"/>
    <property type="molecule type" value="Genomic_DNA"/>
</dbReference>
<organism evidence="2 3">
    <name type="scientific">Actinoplanes derwentensis</name>
    <dbReference type="NCBI Taxonomy" id="113562"/>
    <lineage>
        <taxon>Bacteria</taxon>
        <taxon>Bacillati</taxon>
        <taxon>Actinomycetota</taxon>
        <taxon>Actinomycetes</taxon>
        <taxon>Micromonosporales</taxon>
        <taxon>Micromonosporaceae</taxon>
        <taxon>Actinoplanes</taxon>
    </lineage>
</organism>
<dbReference type="PROSITE" id="PS51257">
    <property type="entry name" value="PROKAR_LIPOPROTEIN"/>
    <property type="match status" value="1"/>
</dbReference>
<evidence type="ECO:0000313" key="2">
    <source>
        <dbReference type="EMBL" id="SDT13347.1"/>
    </source>
</evidence>
<dbReference type="Proteomes" id="UP000198688">
    <property type="component" value="Chromosome I"/>
</dbReference>
<dbReference type="AlphaFoldDB" id="A0A1H1XVT7"/>
<proteinExistence type="predicted"/>
<dbReference type="InterPro" id="IPR058593">
    <property type="entry name" value="ARB_07466-like_C"/>
</dbReference>